<dbReference type="GO" id="GO:0005886">
    <property type="term" value="C:plasma membrane"/>
    <property type="evidence" value="ECO:0007669"/>
    <property type="project" value="TreeGrafter"/>
</dbReference>
<dbReference type="SUPFAM" id="SSF103473">
    <property type="entry name" value="MFS general substrate transporter"/>
    <property type="match status" value="1"/>
</dbReference>
<feature type="transmembrane region" description="Helical" evidence="6">
    <location>
        <begin position="60"/>
        <end position="84"/>
    </location>
</feature>
<evidence type="ECO:0000259" key="7">
    <source>
        <dbReference type="PROSITE" id="PS50850"/>
    </source>
</evidence>
<feature type="transmembrane region" description="Helical" evidence="6">
    <location>
        <begin position="442"/>
        <end position="465"/>
    </location>
</feature>
<sequence length="536" mass="57525">MTRAMEMLRPMAPGPRPSEGMLRANHAPALASAQLSHPMDETDLENPMNWPLHRKLYTSFAAWLCAAAVAFGMTCYTIAIPQIIASFSFNASGSATYLPIGPISGYSVYLFGIVFAPIFTPHVAERIGRAKVYLVAMPLCGLFLLGAGFSQTFAGVAVLRFLAGLSGGPCLVLLEGTFADIWSAETTNTYYAFQALAQFFGTALGPVVGGYLVEATDGWRWTQWISAAVCGGVFLFGIGMSETYQREIPRRRAKLHGKVLEQDPALSGVTITEMLRITVLDPIRQVFMEPVVALCTFFVIFNFAVLLQFFITIPVALGSPAPAGPGWTPNQVGLAFTSAIAGSALAALIVVMIDQVTTGTLMKKHMPTFTQIEYRLIPAMIGPLLVTAALFWIGSTVGNPSFPPIVPIIGTGVFVCGVAMVIMSIIPYLFDAYPPAGTLSALTAAASGRLLFAGALPLVILQFFTAVTPKWALYTFGFISILTWPIAFILFRWGPVLREKSRYSTMPGMSAGEPGMSAGEPATGHHKTASRDEESS</sequence>
<dbReference type="PANTHER" id="PTHR23502:SF182">
    <property type="entry name" value="POLYAMINE TRANSPORTER, PUTATIVE-RELATED"/>
    <property type="match status" value="1"/>
</dbReference>
<keyword evidence="2 6" id="KW-0812">Transmembrane</keyword>
<organism evidence="8 9">
    <name type="scientific">Extremus antarcticus</name>
    <dbReference type="NCBI Taxonomy" id="702011"/>
    <lineage>
        <taxon>Eukaryota</taxon>
        <taxon>Fungi</taxon>
        <taxon>Dikarya</taxon>
        <taxon>Ascomycota</taxon>
        <taxon>Pezizomycotina</taxon>
        <taxon>Dothideomycetes</taxon>
        <taxon>Dothideomycetidae</taxon>
        <taxon>Mycosphaerellales</taxon>
        <taxon>Extremaceae</taxon>
        <taxon>Extremus</taxon>
    </lineage>
</organism>
<evidence type="ECO:0000256" key="5">
    <source>
        <dbReference type="SAM" id="MobiDB-lite"/>
    </source>
</evidence>
<dbReference type="InterPro" id="IPR020846">
    <property type="entry name" value="MFS_dom"/>
</dbReference>
<dbReference type="InterPro" id="IPR036259">
    <property type="entry name" value="MFS_trans_sf"/>
</dbReference>
<keyword evidence="3 6" id="KW-1133">Transmembrane helix</keyword>
<feature type="region of interest" description="Disordered" evidence="5">
    <location>
        <begin position="508"/>
        <end position="536"/>
    </location>
</feature>
<dbReference type="Pfam" id="PF07690">
    <property type="entry name" value="MFS_1"/>
    <property type="match status" value="1"/>
</dbReference>
<evidence type="ECO:0000256" key="2">
    <source>
        <dbReference type="ARBA" id="ARBA00022692"/>
    </source>
</evidence>
<evidence type="ECO:0000256" key="6">
    <source>
        <dbReference type="SAM" id="Phobius"/>
    </source>
</evidence>
<proteinExistence type="predicted"/>
<evidence type="ECO:0000256" key="3">
    <source>
        <dbReference type="ARBA" id="ARBA00022989"/>
    </source>
</evidence>
<keyword evidence="4 6" id="KW-0472">Membrane</keyword>
<protein>
    <recommendedName>
        <fullName evidence="7">Major facilitator superfamily (MFS) profile domain-containing protein</fullName>
    </recommendedName>
</protein>
<dbReference type="GO" id="GO:0000297">
    <property type="term" value="F:spermine transmembrane transporter activity"/>
    <property type="evidence" value="ECO:0007669"/>
    <property type="project" value="TreeGrafter"/>
</dbReference>
<evidence type="ECO:0000313" key="8">
    <source>
        <dbReference type="EMBL" id="KAK3049007.1"/>
    </source>
</evidence>
<name>A0AAJ0G5I6_9PEZI</name>
<feature type="domain" description="Major facilitator superfamily (MFS) profile" evidence="7">
    <location>
        <begin position="58"/>
        <end position="495"/>
    </location>
</feature>
<feature type="transmembrane region" description="Helical" evidence="6">
    <location>
        <begin position="471"/>
        <end position="493"/>
    </location>
</feature>
<feature type="transmembrane region" description="Helical" evidence="6">
    <location>
        <begin position="132"/>
        <end position="151"/>
    </location>
</feature>
<comment type="caution">
    <text evidence="8">The sequence shown here is derived from an EMBL/GenBank/DDBJ whole genome shotgun (WGS) entry which is preliminary data.</text>
</comment>
<comment type="subcellular location">
    <subcellularLocation>
        <location evidence="1">Membrane</location>
        <topology evidence="1">Multi-pass membrane protein</topology>
    </subcellularLocation>
</comment>
<dbReference type="EMBL" id="JAWDJX010000043">
    <property type="protein sequence ID" value="KAK3049007.1"/>
    <property type="molecule type" value="Genomic_DNA"/>
</dbReference>
<feature type="transmembrane region" description="Helical" evidence="6">
    <location>
        <begin position="405"/>
        <end position="430"/>
    </location>
</feature>
<keyword evidence="9" id="KW-1185">Reference proteome</keyword>
<dbReference type="AlphaFoldDB" id="A0AAJ0G5I6"/>
<feature type="transmembrane region" description="Helical" evidence="6">
    <location>
        <begin position="96"/>
        <end position="120"/>
    </location>
</feature>
<evidence type="ECO:0000256" key="4">
    <source>
        <dbReference type="ARBA" id="ARBA00023136"/>
    </source>
</evidence>
<dbReference type="PROSITE" id="PS50850">
    <property type="entry name" value="MFS"/>
    <property type="match status" value="1"/>
</dbReference>
<dbReference type="PANTHER" id="PTHR23502">
    <property type="entry name" value="MAJOR FACILITATOR SUPERFAMILY"/>
    <property type="match status" value="1"/>
</dbReference>
<reference evidence="8" key="1">
    <citation type="submission" date="2023-04" db="EMBL/GenBank/DDBJ databases">
        <title>Black Yeasts Isolated from many extreme environments.</title>
        <authorList>
            <person name="Coleine C."/>
            <person name="Stajich J.E."/>
            <person name="Selbmann L."/>
        </authorList>
    </citation>
    <scope>NUCLEOTIDE SEQUENCE</scope>
    <source>
        <strain evidence="8">CCFEE 5312</strain>
    </source>
</reference>
<accession>A0AAJ0G5I6</accession>
<dbReference type="Proteomes" id="UP001271007">
    <property type="component" value="Unassembled WGS sequence"/>
</dbReference>
<dbReference type="Gene3D" id="1.20.1250.20">
    <property type="entry name" value="MFS general substrate transporter like domains"/>
    <property type="match status" value="1"/>
</dbReference>
<feature type="transmembrane region" description="Helical" evidence="6">
    <location>
        <begin position="333"/>
        <end position="353"/>
    </location>
</feature>
<gene>
    <name evidence="8" type="ORF">LTR09_009661</name>
</gene>
<dbReference type="InterPro" id="IPR011701">
    <property type="entry name" value="MFS"/>
</dbReference>
<evidence type="ECO:0000256" key="1">
    <source>
        <dbReference type="ARBA" id="ARBA00004141"/>
    </source>
</evidence>
<evidence type="ECO:0000313" key="9">
    <source>
        <dbReference type="Proteomes" id="UP001271007"/>
    </source>
</evidence>
<feature type="transmembrane region" description="Helical" evidence="6">
    <location>
        <begin position="190"/>
        <end position="212"/>
    </location>
</feature>
<feature type="transmembrane region" description="Helical" evidence="6">
    <location>
        <begin position="224"/>
        <end position="244"/>
    </location>
</feature>
<feature type="transmembrane region" description="Helical" evidence="6">
    <location>
        <begin position="291"/>
        <end position="313"/>
    </location>
</feature>
<feature type="transmembrane region" description="Helical" evidence="6">
    <location>
        <begin position="374"/>
        <end position="393"/>
    </location>
</feature>
<dbReference type="GO" id="GO:0015606">
    <property type="term" value="F:spermidine transmembrane transporter activity"/>
    <property type="evidence" value="ECO:0007669"/>
    <property type="project" value="TreeGrafter"/>
</dbReference>
<feature type="transmembrane region" description="Helical" evidence="6">
    <location>
        <begin position="157"/>
        <end position="178"/>
    </location>
</feature>